<comment type="similarity">
    <text evidence="1">Belongs to the plant acyltransferase family.</text>
</comment>
<protein>
    <submittedName>
        <fullName evidence="3">Shikimate O-hydroxycinnamoyltransferase</fullName>
    </submittedName>
</protein>
<dbReference type="InParanoid" id="A0A1C7N6I4"/>
<accession>A0A1C7N6I4</accession>
<proteinExistence type="inferred from homology"/>
<evidence type="ECO:0000313" key="3">
    <source>
        <dbReference type="EMBL" id="OBZ84246.1"/>
    </source>
</evidence>
<evidence type="ECO:0000256" key="2">
    <source>
        <dbReference type="ARBA" id="ARBA00022679"/>
    </source>
</evidence>
<dbReference type="Pfam" id="PF02458">
    <property type="entry name" value="Transferase"/>
    <property type="match status" value="1"/>
</dbReference>
<evidence type="ECO:0000256" key="1">
    <source>
        <dbReference type="ARBA" id="ARBA00009861"/>
    </source>
</evidence>
<dbReference type="PANTHER" id="PTHR31623:SF17">
    <property type="entry name" value="F21J9.9"/>
    <property type="match status" value="1"/>
</dbReference>
<dbReference type="Gene3D" id="3.30.559.10">
    <property type="entry name" value="Chloramphenicol acetyltransferase-like domain"/>
    <property type="match status" value="2"/>
</dbReference>
<reference evidence="3 4" key="1">
    <citation type="submission" date="2016-03" db="EMBL/GenBank/DDBJ databases">
        <title>Choanephora cucurbitarum.</title>
        <authorList>
            <person name="Min B."/>
            <person name="Park H."/>
            <person name="Park J.-H."/>
            <person name="Shin H.-D."/>
            <person name="Choi I.-G."/>
        </authorList>
    </citation>
    <scope>NUCLEOTIDE SEQUENCE [LARGE SCALE GENOMIC DNA]</scope>
    <source>
        <strain evidence="3 4">KUS-F28377</strain>
    </source>
</reference>
<organism evidence="3 4">
    <name type="scientific">Choanephora cucurbitarum</name>
    <dbReference type="NCBI Taxonomy" id="101091"/>
    <lineage>
        <taxon>Eukaryota</taxon>
        <taxon>Fungi</taxon>
        <taxon>Fungi incertae sedis</taxon>
        <taxon>Mucoromycota</taxon>
        <taxon>Mucoromycotina</taxon>
        <taxon>Mucoromycetes</taxon>
        <taxon>Mucorales</taxon>
        <taxon>Mucorineae</taxon>
        <taxon>Choanephoraceae</taxon>
        <taxon>Choanephoroideae</taxon>
        <taxon>Choanephora</taxon>
    </lineage>
</organism>
<dbReference type="EMBL" id="LUGH01000536">
    <property type="protein sequence ID" value="OBZ84246.1"/>
    <property type="molecule type" value="Genomic_DNA"/>
</dbReference>
<evidence type="ECO:0000313" key="4">
    <source>
        <dbReference type="Proteomes" id="UP000093000"/>
    </source>
</evidence>
<dbReference type="STRING" id="101091.A0A1C7N6I4"/>
<dbReference type="Proteomes" id="UP000093000">
    <property type="component" value="Unassembled WGS sequence"/>
</dbReference>
<dbReference type="AlphaFoldDB" id="A0A1C7N6I4"/>
<comment type="caution">
    <text evidence="3">The sequence shown here is derived from an EMBL/GenBank/DDBJ whole genome shotgun (WGS) entry which is preliminary data.</text>
</comment>
<dbReference type="OrthoDB" id="671439at2759"/>
<dbReference type="InterPro" id="IPR023213">
    <property type="entry name" value="CAT-like_dom_sf"/>
</dbReference>
<dbReference type="GO" id="GO:0016740">
    <property type="term" value="F:transferase activity"/>
    <property type="evidence" value="ECO:0007669"/>
    <property type="project" value="UniProtKB-KW"/>
</dbReference>
<dbReference type="PANTHER" id="PTHR31623">
    <property type="entry name" value="F21J9.9"/>
    <property type="match status" value="1"/>
</dbReference>
<keyword evidence="4" id="KW-1185">Reference proteome</keyword>
<name>A0A1C7N6I4_9FUNG</name>
<gene>
    <name evidence="3" type="primary">HST_1</name>
    <name evidence="3" type="ORF">A0J61_07701</name>
</gene>
<keyword evidence="2 3" id="KW-0808">Transferase</keyword>
<sequence length="438" mass="50631">MAPQSRIQVTNRKWVMPLTPTPPHKRLTPLSDWDIVMFKSYIPLLLFYPNDEKLPNFMNTAALVQSLSKTLVDYYPLAGRLRDIGNGRDEVENCDAGVLFLEAEYSADLEKFRRHGYLPNQMDYHNLFPIHFYCSEEDPLLAIQLTRFMDGGVALGIMMLHKVADFYSTSLFLDAWAKSTRNREFAQATFKRDLISCSHDTIITNEVIEQYQKDHRIVKEKSAILRMDPDQQKYTKTTPNGPMPLKSIILEFHADGLYECKKDAHSKHMIKNKHWLSTKEAMFAMLMRAIARCRKVDSEDTKISMIMSVNGRSIMKNRKELEHYFGNWMISQTLTITQAEIRQTDLPNSALKLHNMFKNIKPSLFHGLSKLYSVHEDMTVNYLTYQPNSPIQSTASDVSMLPFWRLNFGFGRPDRTRGYITFGGNGFTDGRGFNKSVY</sequence>